<feature type="domain" description="DUF927" evidence="2">
    <location>
        <begin position="120"/>
        <end position="398"/>
    </location>
</feature>
<feature type="region of interest" description="Disordered" evidence="1">
    <location>
        <begin position="22"/>
        <end position="83"/>
    </location>
</feature>
<feature type="compositionally biased region" description="Low complexity" evidence="1">
    <location>
        <begin position="53"/>
        <end position="65"/>
    </location>
</feature>
<dbReference type="RefSeq" id="WP_103973869.1">
    <property type="nucleotide sequence ID" value="NZ_PGFZ01000002.1"/>
</dbReference>
<gene>
    <name evidence="3" type="ORF">AADEFJLK_01601</name>
</gene>
<accession>A0A2S5CQB6</accession>
<feature type="compositionally biased region" description="Basic and acidic residues" evidence="1">
    <location>
        <begin position="37"/>
        <end position="46"/>
    </location>
</feature>
<reference evidence="3 4" key="1">
    <citation type="submission" date="2017-11" db="EMBL/GenBank/DDBJ databases">
        <title>Draft Genome Sequence of Methylobacter psychrotolerans Sph1T, an Obligate Methanotroph from Low-Temperature Environments.</title>
        <authorList>
            <person name="Oshkin I.Y."/>
            <person name="Miroshnikov K."/>
            <person name="Belova S.E."/>
            <person name="Korzhenkov A."/>
            <person name="Toshchakov S.V."/>
            <person name="Dedysh S.N."/>
        </authorList>
    </citation>
    <scope>NUCLEOTIDE SEQUENCE [LARGE SCALE GENOMIC DNA]</scope>
    <source>
        <strain evidence="3 4">Sph1</strain>
    </source>
</reference>
<dbReference type="Proteomes" id="UP000237423">
    <property type="component" value="Unassembled WGS sequence"/>
</dbReference>
<evidence type="ECO:0000313" key="3">
    <source>
        <dbReference type="EMBL" id="POZ52985.1"/>
    </source>
</evidence>
<dbReference type="EMBL" id="PGFZ01000002">
    <property type="protein sequence ID" value="POZ52985.1"/>
    <property type="molecule type" value="Genomic_DNA"/>
</dbReference>
<protein>
    <recommendedName>
        <fullName evidence="2">DUF927 domain-containing protein</fullName>
    </recommendedName>
</protein>
<comment type="caution">
    <text evidence="3">The sequence shown here is derived from an EMBL/GenBank/DDBJ whole genome shotgun (WGS) entry which is preliminary data.</text>
</comment>
<name>A0A2S5CQB6_9GAMM</name>
<dbReference type="InterPro" id="IPR009270">
    <property type="entry name" value="DUF927"/>
</dbReference>
<dbReference type="AlphaFoldDB" id="A0A2S5CQB6"/>
<evidence type="ECO:0000313" key="4">
    <source>
        <dbReference type="Proteomes" id="UP000237423"/>
    </source>
</evidence>
<evidence type="ECO:0000256" key="1">
    <source>
        <dbReference type="SAM" id="MobiDB-lite"/>
    </source>
</evidence>
<proteinExistence type="predicted"/>
<dbReference type="Pfam" id="PF06048">
    <property type="entry name" value="DUF927"/>
    <property type="match status" value="1"/>
</dbReference>
<organism evidence="3 4">
    <name type="scientific">Methylovulum psychrotolerans</name>
    <dbReference type="NCBI Taxonomy" id="1704499"/>
    <lineage>
        <taxon>Bacteria</taxon>
        <taxon>Pseudomonadati</taxon>
        <taxon>Pseudomonadota</taxon>
        <taxon>Gammaproteobacteria</taxon>
        <taxon>Methylococcales</taxon>
        <taxon>Methylococcaceae</taxon>
        <taxon>Methylovulum</taxon>
    </lineage>
</organism>
<sequence>MSGKNFAAVATAVPLKVELEEVSLTPKEPNQCPAEPKPVDGLEKTEGTGGTKGTTSNGAASSGSPTPKPEGTQGTLPDMGAAIDPLHDADEARLEPLEFGGLDMPCFLVKDDWFFLGAKRKPGVWYCYETEGTKRNPPAQVAVRVCSPLYIDSVTNTEDGQFFGRLLRFRDTLGRWRKWAMPMELLRGSCEELRGELLAAGVEIEQRNRNHLAAYLQWQVPKDVTLAATRTGWTAKGGAFVLHDRIVGTEKVHFQSESLSADGAAKSGGDYRQWREMAALCEGNPVLMVSVCVSLSGALLAKVRRESGGVHWVGDSSIGKTTSLCVGASVWGGDDFRRTWRATSNGLESVAALLSDTCLCLDEINEADPREVGAIIYSLGNGMGKTRATRIGSARAVHRWRLSLLSTGERSITAMMQEGGKQAKAGQLVRLLNIPAARQFGVLDTLHGFVDGRGLADHLKAECAKHYGHAGIKFIEHIIRQGGADFGATLAGIEAQFTHGDPQAARAASRFALYAMAGELAVEAGIVPWATGAALEACKVMFTGWQTMRGTGATEHKQILQNVAAYILKHGDTKFTDKNNKDDKPKTDRAGWYSDKHEERVYLFTAAALREAGGNYDFIRVLDALDSAGWLIERDAGKRSKKTAVTGGGKHSLYWVQPTDEGDHA</sequence>
<evidence type="ECO:0000259" key="2">
    <source>
        <dbReference type="Pfam" id="PF06048"/>
    </source>
</evidence>